<evidence type="ECO:0000313" key="2">
    <source>
        <dbReference type="Proteomes" id="UP000319783"/>
    </source>
</evidence>
<reference evidence="1 2" key="1">
    <citation type="submission" date="2019-04" db="EMBL/GenBank/DDBJ databases">
        <title>Genome of a novel bacterium Candidatus Jettenia ecosi reconstructed from metagenome of an anammox bioreactor.</title>
        <authorList>
            <person name="Mardanov A.V."/>
            <person name="Beletsky A.V."/>
            <person name="Ravin N.V."/>
            <person name="Botchkova E.A."/>
            <person name="Litti Y.V."/>
            <person name="Nozhevnikova A.N."/>
        </authorList>
    </citation>
    <scope>NUCLEOTIDE SEQUENCE [LARGE SCALE GENOMIC DNA]</scope>
    <source>
        <strain evidence="1">J2</strain>
    </source>
</reference>
<dbReference type="PANTHER" id="PTHR35810:SF1">
    <property type="entry name" value="CYTOPLASMIC PROTEIN"/>
    <property type="match status" value="1"/>
</dbReference>
<dbReference type="EMBL" id="SULG01000148">
    <property type="protein sequence ID" value="TLD39997.1"/>
    <property type="molecule type" value="Genomic_DNA"/>
</dbReference>
<accession>A0A533Q603</accession>
<name>A0A533Q603_9BACT</name>
<dbReference type="Pfam" id="PF13310">
    <property type="entry name" value="Virulence_RhuM"/>
    <property type="match status" value="1"/>
</dbReference>
<dbReference type="PANTHER" id="PTHR35810">
    <property type="entry name" value="CYTOPLASMIC PROTEIN-RELATED"/>
    <property type="match status" value="1"/>
</dbReference>
<organism evidence="1 2">
    <name type="scientific">Candidatus Jettenia ecosi</name>
    <dbReference type="NCBI Taxonomy" id="2494326"/>
    <lineage>
        <taxon>Bacteria</taxon>
        <taxon>Pseudomonadati</taxon>
        <taxon>Planctomycetota</taxon>
        <taxon>Candidatus Brocadiia</taxon>
        <taxon>Candidatus Brocadiales</taxon>
        <taxon>Candidatus Brocadiaceae</taxon>
        <taxon>Candidatus Jettenia</taxon>
    </lineage>
</organism>
<comment type="caution">
    <text evidence="1">The sequence shown here is derived from an EMBL/GenBank/DDBJ whole genome shotgun (WGS) entry which is preliminary data.</text>
</comment>
<gene>
    <name evidence="1" type="ORF">JETT_3744</name>
</gene>
<evidence type="ECO:0000313" key="1">
    <source>
        <dbReference type="EMBL" id="TLD39997.1"/>
    </source>
</evidence>
<dbReference type="AlphaFoldDB" id="A0A533Q603"/>
<keyword evidence="1" id="KW-0238">DNA-binding</keyword>
<sequence>MYLDYAEDQARRHRQVFMRDWRKKLDAFLKFNERDILEHAGTVTKEVADALALEHYEVFNKNRLKSEAEAETLADDEAFKMIEQEAAKHLPKKKGRKNG</sequence>
<protein>
    <submittedName>
        <fullName evidence="1">Putative DNA-binding protein in cluster with Type I restriction-modification system</fullName>
    </submittedName>
</protein>
<dbReference type="Proteomes" id="UP000319783">
    <property type="component" value="Unassembled WGS sequence"/>
</dbReference>
<dbReference type="InterPro" id="IPR011204">
    <property type="entry name" value="Virulence_RhuM-like"/>
</dbReference>
<dbReference type="GO" id="GO:0003677">
    <property type="term" value="F:DNA binding"/>
    <property type="evidence" value="ECO:0007669"/>
    <property type="project" value="UniProtKB-KW"/>
</dbReference>
<proteinExistence type="predicted"/>